<keyword evidence="1" id="KW-1133">Transmembrane helix</keyword>
<reference evidence="2 3" key="1">
    <citation type="submission" date="2016-10" db="EMBL/GenBank/DDBJ databases">
        <authorList>
            <person name="Varghese N."/>
            <person name="Submissions S."/>
        </authorList>
    </citation>
    <scope>NUCLEOTIDE SEQUENCE [LARGE SCALE GENOMIC DNA]</scope>
    <source>
        <strain evidence="2 3">DSM 21619</strain>
    </source>
</reference>
<dbReference type="Proteomes" id="UP000199735">
    <property type="component" value="Unassembled WGS sequence"/>
</dbReference>
<comment type="caution">
    <text evidence="2">The sequence shown here is derived from an EMBL/GenBank/DDBJ whole genome shotgun (WGS) entry which is preliminary data.</text>
</comment>
<sequence>MKLIAKHSYGLTLLLIAISTITNIVAESESLRSTVSIVVFVLVVIILLIGRKVDKTEK</sequence>
<evidence type="ECO:0000313" key="2">
    <source>
        <dbReference type="EMBL" id="SEN80065.1"/>
    </source>
</evidence>
<keyword evidence="1" id="KW-0812">Transmembrane</keyword>
<organism evidence="2 3">
    <name type="scientific">Terribacillus saccharophilus</name>
    <dbReference type="NCBI Taxonomy" id="361277"/>
    <lineage>
        <taxon>Bacteria</taxon>
        <taxon>Bacillati</taxon>
        <taxon>Bacillota</taxon>
        <taxon>Bacilli</taxon>
        <taxon>Bacillales</taxon>
        <taxon>Bacillaceae</taxon>
        <taxon>Terribacillus</taxon>
    </lineage>
</organism>
<feature type="transmembrane region" description="Helical" evidence="1">
    <location>
        <begin position="7"/>
        <end position="25"/>
    </location>
</feature>
<evidence type="ECO:0000256" key="1">
    <source>
        <dbReference type="SAM" id="Phobius"/>
    </source>
</evidence>
<dbReference type="AlphaFoldDB" id="A0AAX2EID3"/>
<name>A0AAX2EID3_9BACI</name>
<evidence type="ECO:0000313" key="3">
    <source>
        <dbReference type="Proteomes" id="UP000199735"/>
    </source>
</evidence>
<accession>A0AAX2EID3</accession>
<protein>
    <submittedName>
        <fullName evidence="2">Uncharacterized protein</fullName>
    </submittedName>
</protein>
<dbReference type="EMBL" id="FOCD01000003">
    <property type="protein sequence ID" value="SEN80065.1"/>
    <property type="molecule type" value="Genomic_DNA"/>
</dbReference>
<gene>
    <name evidence="2" type="ORF">SAMN04489762_2873</name>
</gene>
<keyword evidence="1" id="KW-0472">Membrane</keyword>
<feature type="transmembrane region" description="Helical" evidence="1">
    <location>
        <begin position="31"/>
        <end position="50"/>
    </location>
</feature>
<proteinExistence type="predicted"/>